<feature type="region of interest" description="Disordered" evidence="6">
    <location>
        <begin position="98"/>
        <end position="130"/>
    </location>
</feature>
<keyword evidence="4" id="KW-1133">Transmembrane helix</keyword>
<keyword evidence="9" id="KW-1185">Reference proteome</keyword>
<dbReference type="Pfam" id="PF12734">
    <property type="entry name" value="CYSTM"/>
    <property type="match status" value="1"/>
</dbReference>
<feature type="compositionally biased region" description="Low complexity" evidence="6">
    <location>
        <begin position="113"/>
        <end position="127"/>
    </location>
</feature>
<sequence length="156" mass="16938">MRSDQINIGPPLGLITHVKRAVHSDTNTTQLEHARRVCPTNRDTTTRQAAARRPVTAIDAFRPALNSWFCASSARRQSCDRSIHPFAMSYQAGYPAPGQQQNYGGAPPPPPAAYVAPPGGGYQQQQQHETTSRGGDGFWKGCCAAICCCCLLDMCF</sequence>
<dbReference type="PANTHER" id="PTHR31568">
    <property type="entry name" value="RCG49325, ISOFORM CRA_A"/>
    <property type="match status" value="1"/>
</dbReference>
<evidence type="ECO:0000256" key="5">
    <source>
        <dbReference type="ARBA" id="ARBA00023136"/>
    </source>
</evidence>
<comment type="caution">
    <text evidence="8">The sequence shown here is derived from an EMBL/GenBank/DDBJ whole genome shotgun (WGS) entry which is preliminary data.</text>
</comment>
<comment type="similarity">
    <text evidence="2">Belongs to the CYSTM1 family.</text>
</comment>
<protein>
    <recommendedName>
        <fullName evidence="7">Cysteine-rich transmembrane domain-containing protein</fullName>
    </recommendedName>
</protein>
<evidence type="ECO:0000256" key="4">
    <source>
        <dbReference type="ARBA" id="ARBA00022989"/>
    </source>
</evidence>
<dbReference type="AlphaFoldDB" id="A0A835FTN2"/>
<dbReference type="InterPro" id="IPR044850">
    <property type="entry name" value="WIH1-like"/>
</dbReference>
<feature type="domain" description="Cysteine-rich transmembrane" evidence="7">
    <location>
        <begin position="121"/>
        <end position="156"/>
    </location>
</feature>
<dbReference type="GO" id="GO:0005886">
    <property type="term" value="C:plasma membrane"/>
    <property type="evidence" value="ECO:0007669"/>
    <property type="project" value="InterPro"/>
</dbReference>
<evidence type="ECO:0000256" key="2">
    <source>
        <dbReference type="ARBA" id="ARBA00009444"/>
    </source>
</evidence>
<keyword evidence="5" id="KW-0472">Membrane</keyword>
<evidence type="ECO:0000256" key="3">
    <source>
        <dbReference type="ARBA" id="ARBA00022692"/>
    </source>
</evidence>
<evidence type="ECO:0000256" key="1">
    <source>
        <dbReference type="ARBA" id="ARBA00004167"/>
    </source>
</evidence>
<accession>A0A835FTN2</accession>
<dbReference type="EMBL" id="JACEFO010000338">
    <property type="protein sequence ID" value="KAF8774960.1"/>
    <property type="molecule type" value="Genomic_DNA"/>
</dbReference>
<dbReference type="PANTHER" id="PTHR31568:SF122">
    <property type="entry name" value="PROTEIN CYSTEINE-RICH TRANSMEMBRANE MODULE 9"/>
    <property type="match status" value="1"/>
</dbReference>
<reference evidence="8" key="1">
    <citation type="submission" date="2020-07" db="EMBL/GenBank/DDBJ databases">
        <title>Genome sequence and genetic diversity analysis of an under-domesticated orphan crop, white fonio (Digitaria exilis).</title>
        <authorList>
            <person name="Bennetzen J.L."/>
            <person name="Chen S."/>
            <person name="Ma X."/>
            <person name="Wang X."/>
            <person name="Yssel A.E.J."/>
            <person name="Chaluvadi S.R."/>
            <person name="Johnson M."/>
            <person name="Gangashetty P."/>
            <person name="Hamidou F."/>
            <person name="Sanogo M.D."/>
            <person name="Zwaenepoel A."/>
            <person name="Wallace J."/>
            <person name="Van De Peer Y."/>
            <person name="Van Deynze A."/>
        </authorList>
    </citation>
    <scope>NUCLEOTIDE SEQUENCE</scope>
    <source>
        <tissue evidence="8">Leaves</tissue>
    </source>
</reference>
<proteinExistence type="inferred from homology"/>
<dbReference type="InterPro" id="IPR028144">
    <property type="entry name" value="CYSTM_dom"/>
</dbReference>
<gene>
    <name evidence="8" type="ORF">HU200_005007</name>
</gene>
<comment type="subcellular location">
    <subcellularLocation>
        <location evidence="1">Membrane</location>
        <topology evidence="1">Single-pass membrane protein</topology>
    </subcellularLocation>
</comment>
<evidence type="ECO:0000259" key="7">
    <source>
        <dbReference type="Pfam" id="PF12734"/>
    </source>
</evidence>
<evidence type="ECO:0000256" key="6">
    <source>
        <dbReference type="SAM" id="MobiDB-lite"/>
    </source>
</evidence>
<organism evidence="8 9">
    <name type="scientific">Digitaria exilis</name>
    <dbReference type="NCBI Taxonomy" id="1010633"/>
    <lineage>
        <taxon>Eukaryota</taxon>
        <taxon>Viridiplantae</taxon>
        <taxon>Streptophyta</taxon>
        <taxon>Embryophyta</taxon>
        <taxon>Tracheophyta</taxon>
        <taxon>Spermatophyta</taxon>
        <taxon>Magnoliopsida</taxon>
        <taxon>Liliopsida</taxon>
        <taxon>Poales</taxon>
        <taxon>Poaceae</taxon>
        <taxon>PACMAD clade</taxon>
        <taxon>Panicoideae</taxon>
        <taxon>Panicodae</taxon>
        <taxon>Paniceae</taxon>
        <taxon>Anthephorinae</taxon>
        <taxon>Digitaria</taxon>
    </lineage>
</organism>
<evidence type="ECO:0000313" key="8">
    <source>
        <dbReference type="EMBL" id="KAF8774960.1"/>
    </source>
</evidence>
<evidence type="ECO:0000313" key="9">
    <source>
        <dbReference type="Proteomes" id="UP000636709"/>
    </source>
</evidence>
<name>A0A835FTN2_9POAL</name>
<dbReference type="Proteomes" id="UP000636709">
    <property type="component" value="Unassembled WGS sequence"/>
</dbReference>
<keyword evidence="3" id="KW-0812">Transmembrane</keyword>